<gene>
    <name evidence="3" type="ORF">CPB84DRAFT_1776232</name>
</gene>
<evidence type="ECO:0000313" key="4">
    <source>
        <dbReference type="Proteomes" id="UP000724874"/>
    </source>
</evidence>
<evidence type="ECO:0008006" key="5">
    <source>
        <dbReference type="Google" id="ProtNLM"/>
    </source>
</evidence>
<dbReference type="Proteomes" id="UP000724874">
    <property type="component" value="Unassembled WGS sequence"/>
</dbReference>
<accession>A0A9P5TPP7</accession>
<evidence type="ECO:0000313" key="3">
    <source>
        <dbReference type="EMBL" id="KAF8902222.1"/>
    </source>
</evidence>
<organism evidence="3 4">
    <name type="scientific">Gymnopilus junonius</name>
    <name type="common">Spectacular rustgill mushroom</name>
    <name type="synonym">Gymnopilus spectabilis subsp. junonius</name>
    <dbReference type="NCBI Taxonomy" id="109634"/>
    <lineage>
        <taxon>Eukaryota</taxon>
        <taxon>Fungi</taxon>
        <taxon>Dikarya</taxon>
        <taxon>Basidiomycota</taxon>
        <taxon>Agaricomycotina</taxon>
        <taxon>Agaricomycetes</taxon>
        <taxon>Agaricomycetidae</taxon>
        <taxon>Agaricales</taxon>
        <taxon>Agaricineae</taxon>
        <taxon>Hymenogastraceae</taxon>
        <taxon>Gymnopilus</taxon>
    </lineage>
</organism>
<evidence type="ECO:0000256" key="1">
    <source>
        <dbReference type="SAM" id="Coils"/>
    </source>
</evidence>
<comment type="caution">
    <text evidence="3">The sequence shown here is derived from an EMBL/GenBank/DDBJ whole genome shotgun (WGS) entry which is preliminary data.</text>
</comment>
<feature type="compositionally biased region" description="Polar residues" evidence="2">
    <location>
        <begin position="155"/>
        <end position="181"/>
    </location>
</feature>
<name>A0A9P5TPP7_GYMJU</name>
<feature type="region of interest" description="Disordered" evidence="2">
    <location>
        <begin position="114"/>
        <end position="182"/>
    </location>
</feature>
<reference evidence="3" key="1">
    <citation type="submission" date="2020-11" db="EMBL/GenBank/DDBJ databases">
        <authorList>
            <consortium name="DOE Joint Genome Institute"/>
            <person name="Ahrendt S."/>
            <person name="Riley R."/>
            <person name="Andreopoulos W."/>
            <person name="LaButti K."/>
            <person name="Pangilinan J."/>
            <person name="Ruiz-duenas F.J."/>
            <person name="Barrasa J.M."/>
            <person name="Sanchez-Garcia M."/>
            <person name="Camarero S."/>
            <person name="Miyauchi S."/>
            <person name="Serrano A."/>
            <person name="Linde D."/>
            <person name="Babiker R."/>
            <person name="Drula E."/>
            <person name="Ayuso-Fernandez I."/>
            <person name="Pacheco R."/>
            <person name="Padilla G."/>
            <person name="Ferreira P."/>
            <person name="Barriuso J."/>
            <person name="Kellner H."/>
            <person name="Castanera R."/>
            <person name="Alfaro M."/>
            <person name="Ramirez L."/>
            <person name="Pisabarro A.G."/>
            <person name="Kuo A."/>
            <person name="Tritt A."/>
            <person name="Lipzen A."/>
            <person name="He G."/>
            <person name="Yan M."/>
            <person name="Ng V."/>
            <person name="Cullen D."/>
            <person name="Martin F."/>
            <person name="Rosso M.-N."/>
            <person name="Henrissat B."/>
            <person name="Hibbett D."/>
            <person name="Martinez A.T."/>
            <person name="Grigoriev I.V."/>
        </authorList>
    </citation>
    <scope>NUCLEOTIDE SEQUENCE</scope>
    <source>
        <strain evidence="3">AH 44721</strain>
    </source>
</reference>
<feature type="region of interest" description="Disordered" evidence="2">
    <location>
        <begin position="420"/>
        <end position="459"/>
    </location>
</feature>
<keyword evidence="1" id="KW-0175">Coiled coil</keyword>
<feature type="coiled-coil region" evidence="1">
    <location>
        <begin position="63"/>
        <end position="97"/>
    </location>
</feature>
<sequence>MTESRFTTKILEGFKRRQEESYSETVKLHDYTLGLEREIAALKCENATIPGLRRDFADLKHKNNDLQRSFSSLKDDAADLKSQLEKREADVKDLKALLAQYVLDASRQELAKPLSGAGASSKKRSISPSLVQPGTDILRRSPASEKSSPAGMAPSDSQVSPFRTRSPSGNHPTDSGTSSHSAVRPFTFEPLRKSAGHCVPCPTVFSKSSQMQYSDQEGIHGHSLPSNLKHLPTEIDRQSTDTTTSDEEAMAEYPAFINNLEAENHSSVDREQIATAEFGNVKESKLSAIPSRKCIQTSSFTVNEHSAIELASRPSLVLDDDAEDMAYSSTLHASSDGGYRKFKLSRTSLKRKVASGKSRDEEEGFASTSAKKRRLPQATGEVHKLPCDPCMKKGIPCRKEISGGSCFDCVKNKSKCRYARPRTRHARRPASSALQLDNKADESTSSSESSEVILCRPVQ</sequence>
<dbReference type="AlphaFoldDB" id="A0A9P5TPP7"/>
<protein>
    <recommendedName>
        <fullName evidence="5">Zn(2)-C6 fungal-type domain-containing protein</fullName>
    </recommendedName>
</protein>
<dbReference type="EMBL" id="JADNYJ010000037">
    <property type="protein sequence ID" value="KAF8902222.1"/>
    <property type="molecule type" value="Genomic_DNA"/>
</dbReference>
<dbReference type="OrthoDB" id="10683607at2759"/>
<keyword evidence="4" id="KW-1185">Reference proteome</keyword>
<proteinExistence type="predicted"/>
<feature type="region of interest" description="Disordered" evidence="2">
    <location>
        <begin position="353"/>
        <end position="378"/>
    </location>
</feature>
<evidence type="ECO:0000256" key="2">
    <source>
        <dbReference type="SAM" id="MobiDB-lite"/>
    </source>
</evidence>